<dbReference type="GO" id="GO:0005829">
    <property type="term" value="C:cytosol"/>
    <property type="evidence" value="ECO:0007669"/>
    <property type="project" value="TreeGrafter"/>
</dbReference>
<feature type="compositionally biased region" description="Acidic residues" evidence="2">
    <location>
        <begin position="116"/>
        <end position="132"/>
    </location>
</feature>
<protein>
    <recommendedName>
        <fullName evidence="3">UBA domain-containing protein</fullName>
    </recommendedName>
</protein>
<dbReference type="InterPro" id="IPR009060">
    <property type="entry name" value="UBA-like_sf"/>
</dbReference>
<dbReference type="InterPro" id="IPR015940">
    <property type="entry name" value="UBA"/>
</dbReference>
<reference evidence="4 5" key="1">
    <citation type="submission" date="2016-05" db="EMBL/GenBank/DDBJ databases">
        <title>Comparative genomics of biotechnologically important yeasts.</title>
        <authorList>
            <consortium name="DOE Joint Genome Institute"/>
            <person name="Riley R."/>
            <person name="Haridas S."/>
            <person name="Wolfe K.H."/>
            <person name="Lopes M.R."/>
            <person name="Hittinger C.T."/>
            <person name="Goker M."/>
            <person name="Salamov A."/>
            <person name="Wisecaver J."/>
            <person name="Long T.M."/>
            <person name="Aerts A.L."/>
            <person name="Barry K."/>
            <person name="Choi C."/>
            <person name="Clum A."/>
            <person name="Coughlan A.Y."/>
            <person name="Deshpande S."/>
            <person name="Douglass A.P."/>
            <person name="Hanson S.J."/>
            <person name="Klenk H.-P."/>
            <person name="LaButti K."/>
            <person name="Lapidus A."/>
            <person name="Lindquist E."/>
            <person name="Lipzen A."/>
            <person name="Meier-kolthoff J.P."/>
            <person name="Ohm R.A."/>
            <person name="Otillar R.P."/>
            <person name="Pangilinan J."/>
            <person name="Peng Y."/>
            <person name="Rokas A."/>
            <person name="Rosa C.A."/>
            <person name="Scheuner C."/>
            <person name="Sibirny A.A."/>
            <person name="Slot J.C."/>
            <person name="Stielow J.B."/>
            <person name="Sun H."/>
            <person name="Kurtzman C.P."/>
            <person name="Blackwell M."/>
            <person name="Grigoriev I.V."/>
            <person name="Jeffries T.W."/>
        </authorList>
    </citation>
    <scope>NUCLEOTIDE SEQUENCE [LARGE SCALE GENOMIC DNA]</scope>
    <source>
        <strain evidence="4 5">NRRL YB-4993</strain>
    </source>
</reference>
<dbReference type="AlphaFoldDB" id="A0A1A0HCR1"/>
<feature type="region of interest" description="Disordered" evidence="2">
    <location>
        <begin position="98"/>
        <end position="135"/>
    </location>
</feature>
<evidence type="ECO:0000256" key="2">
    <source>
        <dbReference type="SAM" id="MobiDB-lite"/>
    </source>
</evidence>
<dbReference type="STRING" id="869754.A0A1A0HCR1"/>
<evidence type="ECO:0000256" key="1">
    <source>
        <dbReference type="SAM" id="Coils"/>
    </source>
</evidence>
<name>A0A1A0HCR1_9ASCO</name>
<evidence type="ECO:0000313" key="4">
    <source>
        <dbReference type="EMBL" id="OBA21682.1"/>
    </source>
</evidence>
<dbReference type="RefSeq" id="XP_018712192.1">
    <property type="nucleotide sequence ID" value="XM_018854509.1"/>
</dbReference>
<dbReference type="PANTHER" id="PTHR39597:SF1">
    <property type="entry name" value="UBA DOMAIN-CONTAINING PROTEIN RUP1"/>
    <property type="match status" value="1"/>
</dbReference>
<feature type="non-terminal residue" evidence="4">
    <location>
        <position position="489"/>
    </location>
</feature>
<dbReference type="PROSITE" id="PS50030">
    <property type="entry name" value="UBA"/>
    <property type="match status" value="1"/>
</dbReference>
<accession>A0A1A0HCR1</accession>
<dbReference type="GO" id="GO:0005634">
    <property type="term" value="C:nucleus"/>
    <property type="evidence" value="ECO:0007669"/>
    <property type="project" value="TreeGrafter"/>
</dbReference>
<evidence type="ECO:0000259" key="3">
    <source>
        <dbReference type="PROSITE" id="PS50030"/>
    </source>
</evidence>
<dbReference type="SUPFAM" id="SSF46934">
    <property type="entry name" value="UBA-like"/>
    <property type="match status" value="1"/>
</dbReference>
<dbReference type="GO" id="GO:0016579">
    <property type="term" value="P:protein deubiquitination"/>
    <property type="evidence" value="ECO:0007669"/>
    <property type="project" value="TreeGrafter"/>
</dbReference>
<dbReference type="Proteomes" id="UP000092555">
    <property type="component" value="Unassembled WGS sequence"/>
</dbReference>
<evidence type="ECO:0000313" key="5">
    <source>
        <dbReference type="Proteomes" id="UP000092555"/>
    </source>
</evidence>
<dbReference type="Gene3D" id="1.10.8.10">
    <property type="entry name" value="DNA helicase RuvA subunit, C-terminal domain"/>
    <property type="match status" value="1"/>
</dbReference>
<gene>
    <name evidence="4" type="ORF">METBIDRAFT_14494</name>
</gene>
<dbReference type="PANTHER" id="PTHR39597">
    <property type="entry name" value="UBA DOMAIN-CONTAINING PROTEIN RUP1"/>
    <property type="match status" value="1"/>
</dbReference>
<dbReference type="Pfam" id="PF00627">
    <property type="entry name" value="UBA"/>
    <property type="match status" value="1"/>
</dbReference>
<dbReference type="OrthoDB" id="4489171at2759"/>
<organism evidence="4 5">
    <name type="scientific">Metschnikowia bicuspidata var. bicuspidata NRRL YB-4993</name>
    <dbReference type="NCBI Taxonomy" id="869754"/>
    <lineage>
        <taxon>Eukaryota</taxon>
        <taxon>Fungi</taxon>
        <taxon>Dikarya</taxon>
        <taxon>Ascomycota</taxon>
        <taxon>Saccharomycotina</taxon>
        <taxon>Pichiomycetes</taxon>
        <taxon>Metschnikowiaceae</taxon>
        <taxon>Metschnikowia</taxon>
    </lineage>
</organism>
<feature type="domain" description="UBA" evidence="3">
    <location>
        <begin position="1"/>
        <end position="41"/>
    </location>
</feature>
<dbReference type="InterPro" id="IPR055335">
    <property type="entry name" value="Ucp6/RUP1"/>
</dbReference>
<comment type="caution">
    <text evidence="4">The sequence shown here is derived from an EMBL/GenBank/DDBJ whole genome shotgun (WGS) entry which is preliminary data.</text>
</comment>
<feature type="coiled-coil region" evidence="1">
    <location>
        <begin position="337"/>
        <end position="414"/>
    </location>
</feature>
<dbReference type="GeneID" id="30027485"/>
<keyword evidence="1" id="KW-0175">Coiled coil</keyword>
<feature type="compositionally biased region" description="Low complexity" evidence="2">
    <location>
        <begin position="102"/>
        <end position="115"/>
    </location>
</feature>
<dbReference type="EMBL" id="LXTC01000003">
    <property type="protein sequence ID" value="OBA21682.1"/>
    <property type="molecule type" value="Genomic_DNA"/>
</dbReference>
<proteinExistence type="predicted"/>
<dbReference type="SMART" id="SM00165">
    <property type="entry name" value="UBA"/>
    <property type="match status" value="1"/>
</dbReference>
<sequence>MDKDSQIKMLQEMGFLNNQAMEALSASGNDLNKAIAYLFGEVDASSGAGTQLAPYDVESEQIGIADSVGISNPHDIPEFLTLFVNEEGNMAEAMKENQGPFYSSNSASSSSSSSLEEVEDDSLLEEPEEEYPENVKTEFTNVPFLLSKRNKARSWVPLILILTHSSIFAGPVLQLRSKLSFIRELQQIVYFVQNFDNSKRWYHDTDKLAKILENDGPCGSLQDEELILNIIDFLMRKEPALKPIFESMVQSLDEDISNNLTVLEIDSDSRGSTLYETLNELFWQKDFEFLGRIKYSSVAPIVTYQLLAADSNTSHVPFQLLEIMYPEIYSDKALGRVREEIHLIKRAQMEYQKLNRKLMDLNFFEGKKIDGLLLQTASALQENNPNASEDLRELANLLQELRFAELENQAQAKSNASPQRLALLESIICDLPDLRAYNLVGVIFSETKYFVRAGENWVDMDGGVTIDYASVANAVERRIGSQNITLVYA</sequence>
<keyword evidence="5" id="KW-1185">Reference proteome</keyword>